<protein>
    <submittedName>
        <fullName evidence="2">ATP synthase F0 subunit 8</fullName>
    </submittedName>
</protein>
<dbReference type="EMBL" id="MK033020">
    <property type="protein sequence ID" value="QGA47520.1"/>
    <property type="molecule type" value="Genomic_DNA"/>
</dbReference>
<keyword evidence="1" id="KW-1133">Transmembrane helix</keyword>
<reference evidence="2" key="1">
    <citation type="submission" date="2018-10" db="EMBL/GenBank/DDBJ databases">
        <authorList>
            <person name="Wang J."/>
            <person name="Xing J."/>
        </authorList>
    </citation>
    <scope>NUCLEOTIDE SEQUENCE</scope>
</reference>
<dbReference type="CTD" id="4509"/>
<accession>A0A5Q0RZA1</accession>
<proteinExistence type="predicted"/>
<evidence type="ECO:0000313" key="2">
    <source>
        <dbReference type="EMBL" id="QGA47520.1"/>
    </source>
</evidence>
<dbReference type="GeneID" id="42889011"/>
<gene>
    <name evidence="2" type="primary">ATP8</name>
</gene>
<organism evidence="2">
    <name type="scientific">Abrus expansivus</name>
    <dbReference type="NCBI Taxonomy" id="2664682"/>
    <lineage>
        <taxon>Eukaryota</taxon>
        <taxon>Metazoa</taxon>
        <taxon>Ecdysozoa</taxon>
        <taxon>Arthropoda</taxon>
        <taxon>Hexapoda</taxon>
        <taxon>Insecta</taxon>
        <taxon>Pterygota</taxon>
        <taxon>Neoptera</taxon>
        <taxon>Paraneoptera</taxon>
        <taxon>Hemiptera</taxon>
        <taxon>Auchenorrhyncha</taxon>
        <taxon>Membracoidea</taxon>
        <taxon>Cicadellidae</taxon>
        <taxon>Deltocephalinae</taxon>
        <taxon>Athysanini</taxon>
        <taxon>Abrus</taxon>
    </lineage>
</organism>
<evidence type="ECO:0000256" key="1">
    <source>
        <dbReference type="SAM" id="Phobius"/>
    </source>
</evidence>
<keyword evidence="1" id="KW-0812">Transmembrane</keyword>
<dbReference type="AlphaFoldDB" id="A0A5Q0RZA1"/>
<keyword evidence="1" id="KW-0472">Membrane</keyword>
<reference evidence="2" key="2">
    <citation type="journal article" date="2019" name="Mitochondrial DNA Part B Resour">
        <title>Complete mitochondrial genome of Abrus expansivus (Hemiptera: Cicadellidae: Deltocephalinae) from China.</title>
        <authorList>
            <person name="Wang J.-J."/>
            <person name="Xing J.-C."/>
        </authorList>
    </citation>
    <scope>NUCLEOTIDE SEQUENCE</scope>
</reference>
<geneLocation type="mitochondrion" evidence="2"/>
<keyword evidence="2" id="KW-0496">Mitochondrion</keyword>
<sequence>MPQMAPMWWTFIMVLSTMMFLLMIINAFFNIKNKIKIKFNTNPISMNWKW</sequence>
<name>A0A5Q0RZA1_9HEMI</name>
<dbReference type="RefSeq" id="YP_009711652.1">
    <property type="nucleotide sequence ID" value="NC_045238.1"/>
</dbReference>
<feature type="transmembrane region" description="Helical" evidence="1">
    <location>
        <begin position="6"/>
        <end position="29"/>
    </location>
</feature>